<dbReference type="EMBL" id="CP018145">
    <property type="protein sequence ID" value="ASJ55352.1"/>
    <property type="molecule type" value="Genomic_DNA"/>
</dbReference>
<dbReference type="Pfam" id="PF01345">
    <property type="entry name" value="DUF11"/>
    <property type="match status" value="1"/>
</dbReference>
<protein>
    <recommendedName>
        <fullName evidence="4">DUF11 domain-containing protein</fullName>
    </recommendedName>
</protein>
<reference evidence="5 6" key="1">
    <citation type="submission" date="2016-11" db="EMBL/GenBank/DDBJ databases">
        <authorList>
            <person name="Jaros S."/>
            <person name="Januszkiewicz K."/>
            <person name="Wedrychowicz H."/>
        </authorList>
    </citation>
    <scope>NUCLEOTIDE SEQUENCE [LARGE SCALE GENOMIC DNA]</scope>
    <source>
        <strain evidence="5 6">NF2</strain>
    </source>
</reference>
<dbReference type="PANTHER" id="PTHR36108:SF13">
    <property type="entry name" value="COLOSSIN-B-RELATED"/>
    <property type="match status" value="1"/>
</dbReference>
<evidence type="ECO:0000259" key="4">
    <source>
        <dbReference type="Pfam" id="PF01345"/>
    </source>
</evidence>
<dbReference type="RefSeq" id="WP_088909027.1">
    <property type="nucleotide sequence ID" value="NZ_CP018145.1"/>
</dbReference>
<sequence length="2184" mass="222197">MAYPSDSQFIPVMLGGSPFVDVPNDESPGSADMVGNSTFPVVFLAYDGTNLYFRMRVNEDPKNSQKTGFQNFAWGYLINTTGVAGTYQWMLGVQGLRNRIALIQNTVVEFNSWNDPAEGTNGSGAPNWQAPIINFDTARVRLTNDGFNFSGNPDYFIDLVMPAATFFSTIGVTSLTSLRFLPFTSTNDNNYNKDSLRTSEGFSFVNSLSNTTTIATGDVRASLAIDKQLTAGPTVVTTGQLAQWTGSITVTNTGKSQATTVVVNDLIELDQVTAFTVNATSIGSVNYNPLTKVLSWTIGNLAAGSTASLSFTVSGVFAVSPGGTRRLNTATVTGLDSFSGGTLSPVQDHIVITVNLAGSVAGVVLDQSTNLPVAGAQVELYDSIPILIGTTTTDTDGAYSFTGLAPGLYSVSVTAPTYDPKIQFVSVLAGQTTRSDILFPPSPGQVNGTITDTGLAPITGAVVKLINTTGVTVNQTVTGVGGTYQFTNVVPGAYTLAVSTDTFQPATVAINVIRAQTTTQNVVLQTSVAQLSGLVTGPGGIPIAGALVEVLNQTGITLTETTTDGAGTYLLTKLAEGVYQIRVSAAGFSTQLAGISLQAGDAKVLDFSLTTAFGTVSGTISDAQTGEGIPNASIKVVTRSGIAVGETLTDVNGDYSLSLLGPETYVLTAAAEGYAGQTIGVEIIAGATTTVDLQLEKQAGVLNGTVSDTGSNPLGNATVIVLKGIVPVAQAITDSAGTFSFPHLAPDTYTVTASASGYSTVVLGATVLPQEISSLAFVLQASPGTIAGQVVDSGNQPIQGATVVIRENTAAGAVVATVLTDGNGQYVVPDLLPEAYVVIVSAPDKTTVITGAIVTSLTTTTVNIQLADLPGSISGSIFDATSGLPITGASIEVSVLNQAGAIVADANSDLSGNYEITGLAPGVYTITARATNYETSSASATVLANTNTPVSLALFASPGEIQGQVLAAGTLQPIAGGQVNALDFNGSVVTSVYSDSQGSFVITGLAQGQYVIIASADGFQSNHVGAIVLANTTTPVQLQLNQDFGFISGTAVPVVPGTTIQLFDINNLLIGTVVADGNGAFSFSGVAPGSYILTATAPGYAVQSVGAIVQPGQTANVSFTLTPNPASISGAVRDTGMQPIVNAVVRILDLNETTIGFGYTDSNASYSIGNLPAGSFVVVASAPEYVTGSVGVTLGPGENKTGVDYTLEANAGGISGQVTDATNPAVFITGAVVLIRSISDGNVVATASTDQTGSYLIEHLLPGAYTVTVSAPSYADQSVGANVVSGETTGASVALLPLPGSIVGSVINSLGVPVTGSEINVKLMDSNQAVIQSLLANESGVFFFASVAPGVYTVIASAPGYAVGSIGVIVAANTATSTTVTLPDLPAAISGVVTNQITGFGIPGSTVLITDDHGVVLAQLLTDDQGNFLAEKLPPGVVNVTVSAPNFVSVSQAVILQGGVTTSFQQALTPNPGSLFGVVTDLETGLPISGATVIVYDNTRAAVGSVLTDAAGNFSLDRLAPGGYTVNVNATGYASGVAGAQIQAGATSVLSFALNQLPGGIAGTVREVGTALPIAGAVITVRQGSPSGTILAIVLTNQQGQYMVSGLSPGSYTLIASATGFAAEASTAMVGLEATTGLDFSLQSLPASVTGEVSDALLSTPLPNTLVRLLGNNNTILFSTQTDAQGIYFIDGFVAGNYTILARNESYQRESVSFDVAPGGTATVNIPLNSNPGVLEGTVRDALDGTPLVGAEVLIYFPSANNLLSRTITDGLGQFKIDGLAPLTYTLAISAQNYTTQPVGATIFSGQTTTIEVGLPPFPATVTGQVQAAGGGVVPNALIQVKDSHGTLFGSAITDDLGNFAVGNLPPGTYLISASEDSYAAATQSITVTAGQTLSGVILTMSPLPGSIFGQVTNQLTGLPITGAAVAIQLFSSRLFVANTATDQSGQFQVNGLTAGEYNVIASADGFGTYYRTVTVAGGQTTVTTVELLPIVGTISGIVLLPDGTQASGNNIQLSLFNSAQIRLQNILAEPDGTFHFVNVAPGTYTVLGTIPGIGTGQTEAVVLPNQTIFIIIRLSQTGTIQGTVRSGLTGLPVAGATVYVQTVNQPIRRTVVVQTDSFGRYKVTDLDPGTYLVVANAMGSGEARGTVTLGEGEIVTLDLVLLPAAMSGSFRVATCPTILFTPF</sequence>
<dbReference type="InterPro" id="IPR008969">
    <property type="entry name" value="CarboxyPept-like_regulatory"/>
</dbReference>
<evidence type="ECO:0000256" key="2">
    <source>
        <dbReference type="ARBA" id="ARBA00022525"/>
    </source>
</evidence>
<evidence type="ECO:0000256" key="1">
    <source>
        <dbReference type="ARBA" id="ARBA00007257"/>
    </source>
</evidence>
<dbReference type="InterPro" id="IPR013784">
    <property type="entry name" value="Carb-bd-like_fold"/>
</dbReference>
<keyword evidence="2" id="KW-0964">Secreted</keyword>
<dbReference type="Gene3D" id="2.60.40.1170">
    <property type="entry name" value="Mu homology domain, subdomain B"/>
    <property type="match status" value="1"/>
</dbReference>
<dbReference type="KEGG" id="bfm:BP422_18440"/>
<dbReference type="Gene3D" id="2.60.40.1120">
    <property type="entry name" value="Carboxypeptidase-like, regulatory domain"/>
    <property type="match status" value="20"/>
</dbReference>
<keyword evidence="3" id="KW-0732">Signal</keyword>
<evidence type="ECO:0000313" key="5">
    <source>
        <dbReference type="EMBL" id="ASJ55352.1"/>
    </source>
</evidence>
<gene>
    <name evidence="5" type="ORF">BP422_18440</name>
</gene>
<dbReference type="SUPFAM" id="SSF49464">
    <property type="entry name" value="Carboxypeptidase regulatory domain-like"/>
    <property type="match status" value="7"/>
</dbReference>
<dbReference type="PANTHER" id="PTHR36108">
    <property type="entry name" value="COLOSSIN-B-RELATED"/>
    <property type="match status" value="1"/>
</dbReference>
<accession>A0A220MKB8</accession>
<feature type="domain" description="DUF11" evidence="4">
    <location>
        <begin position="230"/>
        <end position="335"/>
    </location>
</feature>
<organism evidence="5 6">
    <name type="scientific">Brevibacillus formosus</name>
    <dbReference type="NCBI Taxonomy" id="54913"/>
    <lineage>
        <taxon>Bacteria</taxon>
        <taxon>Bacillati</taxon>
        <taxon>Bacillota</taxon>
        <taxon>Bacilli</taxon>
        <taxon>Bacillales</taxon>
        <taxon>Paenibacillaceae</taxon>
        <taxon>Brevibacillus</taxon>
    </lineage>
</organism>
<evidence type="ECO:0000256" key="3">
    <source>
        <dbReference type="ARBA" id="ARBA00022729"/>
    </source>
</evidence>
<dbReference type="GO" id="GO:0030246">
    <property type="term" value="F:carbohydrate binding"/>
    <property type="evidence" value="ECO:0007669"/>
    <property type="project" value="InterPro"/>
</dbReference>
<proteinExistence type="inferred from homology"/>
<comment type="similarity">
    <text evidence="1">Belongs to the serine-aspartate repeat-containing protein (SDr) family.</text>
</comment>
<name>A0A220MKB8_9BACL</name>
<dbReference type="SUPFAM" id="SSF49452">
    <property type="entry name" value="Starch-binding domain-like"/>
    <property type="match status" value="14"/>
</dbReference>
<dbReference type="InterPro" id="IPR001434">
    <property type="entry name" value="OmcB-like_DUF11"/>
</dbReference>
<dbReference type="Proteomes" id="UP000197781">
    <property type="component" value="Chromosome"/>
</dbReference>
<dbReference type="Pfam" id="PF13620">
    <property type="entry name" value="CarboxypepD_reg"/>
    <property type="match status" value="20"/>
</dbReference>
<evidence type="ECO:0000313" key="6">
    <source>
        <dbReference type="Proteomes" id="UP000197781"/>
    </source>
</evidence>